<keyword evidence="2" id="KW-0812">Transmembrane</keyword>
<dbReference type="EMBL" id="AMGV01000003">
    <property type="protein sequence ID" value="KEF59423.1"/>
    <property type="molecule type" value="Genomic_DNA"/>
</dbReference>
<dbReference type="VEuPathDB" id="FungiDB:A1O9_04267"/>
<keyword evidence="2" id="KW-0472">Membrane</keyword>
<evidence type="ECO:0008006" key="5">
    <source>
        <dbReference type="Google" id="ProtNLM"/>
    </source>
</evidence>
<evidence type="ECO:0000256" key="2">
    <source>
        <dbReference type="SAM" id="Phobius"/>
    </source>
</evidence>
<feature type="transmembrane region" description="Helical" evidence="2">
    <location>
        <begin position="91"/>
        <end position="111"/>
    </location>
</feature>
<feature type="region of interest" description="Disordered" evidence="1">
    <location>
        <begin position="265"/>
        <end position="291"/>
    </location>
</feature>
<dbReference type="OrthoDB" id="202545at2759"/>
<name>A0A072PJD5_9EURO</name>
<keyword evidence="4" id="KW-1185">Reference proteome</keyword>
<dbReference type="STRING" id="1182545.A0A072PJD5"/>
<feature type="transmembrane region" description="Helical" evidence="2">
    <location>
        <begin position="63"/>
        <end position="85"/>
    </location>
</feature>
<dbReference type="PANTHER" id="PTHR42044:SF2">
    <property type="entry name" value="DUF676 DOMAIN-CONTAINING PROTEIN"/>
    <property type="match status" value="1"/>
</dbReference>
<dbReference type="RefSeq" id="XP_013262013.1">
    <property type="nucleotide sequence ID" value="XM_013406559.1"/>
</dbReference>
<dbReference type="GeneID" id="25279200"/>
<feature type="compositionally biased region" description="Polar residues" evidence="1">
    <location>
        <begin position="265"/>
        <end position="279"/>
    </location>
</feature>
<gene>
    <name evidence="3" type="ORF">A1O9_04267</name>
</gene>
<organism evidence="3 4">
    <name type="scientific">Exophiala aquamarina CBS 119918</name>
    <dbReference type="NCBI Taxonomy" id="1182545"/>
    <lineage>
        <taxon>Eukaryota</taxon>
        <taxon>Fungi</taxon>
        <taxon>Dikarya</taxon>
        <taxon>Ascomycota</taxon>
        <taxon>Pezizomycotina</taxon>
        <taxon>Eurotiomycetes</taxon>
        <taxon>Chaetothyriomycetidae</taxon>
        <taxon>Chaetothyriales</taxon>
        <taxon>Herpotrichiellaceae</taxon>
        <taxon>Exophiala</taxon>
    </lineage>
</organism>
<accession>A0A072PJD5</accession>
<evidence type="ECO:0000256" key="1">
    <source>
        <dbReference type="SAM" id="MobiDB-lite"/>
    </source>
</evidence>
<reference evidence="3 4" key="1">
    <citation type="submission" date="2013-03" db="EMBL/GenBank/DDBJ databases">
        <title>The Genome Sequence of Exophiala aquamarina CBS 119918.</title>
        <authorList>
            <consortium name="The Broad Institute Genomics Platform"/>
            <person name="Cuomo C."/>
            <person name="de Hoog S."/>
            <person name="Gorbushina A."/>
            <person name="Walker B."/>
            <person name="Young S.K."/>
            <person name="Zeng Q."/>
            <person name="Gargeya S."/>
            <person name="Fitzgerald M."/>
            <person name="Haas B."/>
            <person name="Abouelleil A."/>
            <person name="Allen A.W."/>
            <person name="Alvarado L."/>
            <person name="Arachchi H.M."/>
            <person name="Berlin A.M."/>
            <person name="Chapman S.B."/>
            <person name="Gainer-Dewar J."/>
            <person name="Goldberg J."/>
            <person name="Griggs A."/>
            <person name="Gujja S."/>
            <person name="Hansen M."/>
            <person name="Howarth C."/>
            <person name="Imamovic A."/>
            <person name="Ireland A."/>
            <person name="Larimer J."/>
            <person name="McCowan C."/>
            <person name="Murphy C."/>
            <person name="Pearson M."/>
            <person name="Poon T.W."/>
            <person name="Priest M."/>
            <person name="Roberts A."/>
            <person name="Saif S."/>
            <person name="Shea T."/>
            <person name="Sisk P."/>
            <person name="Sykes S."/>
            <person name="Wortman J."/>
            <person name="Nusbaum C."/>
            <person name="Birren B."/>
        </authorList>
    </citation>
    <scope>NUCLEOTIDE SEQUENCE [LARGE SCALE GENOMIC DNA]</scope>
    <source>
        <strain evidence="3 4">CBS 119918</strain>
    </source>
</reference>
<feature type="compositionally biased region" description="Basic and acidic residues" evidence="1">
    <location>
        <begin position="418"/>
        <end position="432"/>
    </location>
</feature>
<proteinExistence type="predicted"/>
<evidence type="ECO:0000313" key="3">
    <source>
        <dbReference type="EMBL" id="KEF59423.1"/>
    </source>
</evidence>
<evidence type="ECO:0000313" key="4">
    <source>
        <dbReference type="Proteomes" id="UP000027920"/>
    </source>
</evidence>
<dbReference type="Proteomes" id="UP000027920">
    <property type="component" value="Unassembled WGS sequence"/>
</dbReference>
<feature type="transmembrane region" description="Helical" evidence="2">
    <location>
        <begin position="22"/>
        <end position="42"/>
    </location>
</feature>
<dbReference type="HOGENOM" id="CLU_023866_2_0_1"/>
<feature type="region of interest" description="Disordered" evidence="1">
    <location>
        <begin position="418"/>
        <end position="442"/>
    </location>
</feature>
<sequence length="442" mass="49429">MADSATPIIYTENPFVLFLKDFGLFFTNLFTDGGLLGIVLPLNTSHATNLDELYQSWQNAWAVVLHVFLVIAQLFFLASLLPLSIVTPLPILYFIYVVGVVIGNRYFTILLNGRRKPGLFKSNDEYVRGRKVDEHEKWVFINGVAVGKTWLQANLDKLALTFRRPIYGIHNQTRGIIFDVLESIIQRDLSYATLDIRQGYSALFSILNDTNVHKVVLILHSQGAIEGGMALDWLYATISATQLSKLEIYTFGNAANHWNSPSLRTSSNTGAIGEASSTYEGAGQPQRPGSIKDKATTAIRHIEHYANLHDYVSRGGILHFRPDPDPKAVDAPGPVHSNRFVGRSFKYDASGHLLNQHYLNYFFHVDSTDPATGKVVEDNAYMNSLVDMTVFERWDTVQVSNNEDARTDGTRVKDLSRLWRYRNGDSPDDSQKGPDAGQVQAG</sequence>
<keyword evidence="2" id="KW-1133">Transmembrane helix</keyword>
<dbReference type="PANTHER" id="PTHR42044">
    <property type="entry name" value="DUF676 DOMAIN-CONTAINING PROTEIN-RELATED"/>
    <property type="match status" value="1"/>
</dbReference>
<dbReference type="AlphaFoldDB" id="A0A072PJD5"/>
<comment type="caution">
    <text evidence="3">The sequence shown here is derived from an EMBL/GenBank/DDBJ whole genome shotgun (WGS) entry which is preliminary data.</text>
</comment>
<protein>
    <recommendedName>
        <fullName evidence="5">DUF676 domain-containing protein</fullName>
    </recommendedName>
</protein>